<evidence type="ECO:0000256" key="5">
    <source>
        <dbReference type="ARBA" id="ARBA00023004"/>
    </source>
</evidence>
<dbReference type="InterPro" id="IPR045567">
    <property type="entry name" value="CofH/MnqC-like_C"/>
</dbReference>
<keyword evidence="4" id="KW-0479">Metal-binding</keyword>
<dbReference type="PANTHER" id="PTHR43076">
    <property type="entry name" value="FO SYNTHASE (COFH)"/>
    <property type="match status" value="1"/>
</dbReference>
<keyword evidence="2" id="KW-0004">4Fe-4S</keyword>
<dbReference type="EC" id="1.21.98.1" evidence="9"/>
<evidence type="ECO:0000313" key="9">
    <source>
        <dbReference type="EMBL" id="VAX35898.1"/>
    </source>
</evidence>
<evidence type="ECO:0000256" key="6">
    <source>
        <dbReference type="ARBA" id="ARBA00023014"/>
    </source>
</evidence>
<feature type="domain" description="CofH/MqnC-like C-terminal" evidence="8">
    <location>
        <begin position="244"/>
        <end position="335"/>
    </location>
</feature>
<dbReference type="InterPro" id="IPR058240">
    <property type="entry name" value="rSAM_sf"/>
</dbReference>
<feature type="non-terminal residue" evidence="9">
    <location>
        <position position="1"/>
    </location>
</feature>
<evidence type="ECO:0000256" key="2">
    <source>
        <dbReference type="ARBA" id="ARBA00022485"/>
    </source>
</evidence>
<dbReference type="PIRSF" id="PIRSF004762">
    <property type="entry name" value="CHP00423"/>
    <property type="match status" value="1"/>
</dbReference>
<dbReference type="GO" id="GO:0051539">
    <property type="term" value="F:4 iron, 4 sulfur cluster binding"/>
    <property type="evidence" value="ECO:0007669"/>
    <property type="project" value="UniProtKB-KW"/>
</dbReference>
<organism evidence="9">
    <name type="scientific">hydrothermal vent metagenome</name>
    <dbReference type="NCBI Taxonomy" id="652676"/>
    <lineage>
        <taxon>unclassified sequences</taxon>
        <taxon>metagenomes</taxon>
        <taxon>ecological metagenomes</taxon>
    </lineage>
</organism>
<dbReference type="EMBL" id="UOGK01000020">
    <property type="protein sequence ID" value="VAX35898.1"/>
    <property type="molecule type" value="Genomic_DNA"/>
</dbReference>
<name>A0A3B1DIR1_9ZZZZ</name>
<dbReference type="GO" id="GO:0044689">
    <property type="term" value="F:7,8-didemethyl-8-hydroxy-5-deazariboflavin synthase activity"/>
    <property type="evidence" value="ECO:0007669"/>
    <property type="project" value="TreeGrafter"/>
</dbReference>
<keyword evidence="9" id="KW-0560">Oxidoreductase</keyword>
<evidence type="ECO:0000256" key="4">
    <source>
        <dbReference type="ARBA" id="ARBA00022723"/>
    </source>
</evidence>
<dbReference type="GO" id="GO:0046872">
    <property type="term" value="F:metal ion binding"/>
    <property type="evidence" value="ECO:0007669"/>
    <property type="project" value="UniProtKB-KW"/>
</dbReference>
<keyword evidence="5" id="KW-0408">Iron</keyword>
<dbReference type="InterPro" id="IPR034405">
    <property type="entry name" value="F420"/>
</dbReference>
<comment type="cofactor">
    <cofactor evidence="1">
        <name>[4Fe-4S] cluster</name>
        <dbReference type="ChEBI" id="CHEBI:49883"/>
    </cofactor>
</comment>
<dbReference type="Gene3D" id="3.20.20.70">
    <property type="entry name" value="Aldolase class I"/>
    <property type="match status" value="1"/>
</dbReference>
<accession>A0A3B1DIR1</accession>
<keyword evidence="3" id="KW-0949">S-adenosyl-L-methionine</keyword>
<dbReference type="InterPro" id="IPR013785">
    <property type="entry name" value="Aldolase_TIM"/>
</dbReference>
<evidence type="ECO:0000259" key="8">
    <source>
        <dbReference type="Pfam" id="PF19288"/>
    </source>
</evidence>
<evidence type="ECO:0000259" key="7">
    <source>
        <dbReference type="Pfam" id="PF04055"/>
    </source>
</evidence>
<dbReference type="SUPFAM" id="SSF102114">
    <property type="entry name" value="Radical SAM enzymes"/>
    <property type="match status" value="2"/>
</dbReference>
<dbReference type="Pfam" id="PF04055">
    <property type="entry name" value="Radical_SAM"/>
    <property type="match status" value="1"/>
</dbReference>
<proteinExistence type="predicted"/>
<dbReference type="AlphaFoldDB" id="A0A3B1DIR1"/>
<evidence type="ECO:0000256" key="1">
    <source>
        <dbReference type="ARBA" id="ARBA00001966"/>
    </source>
</evidence>
<evidence type="ECO:0000256" key="3">
    <source>
        <dbReference type="ARBA" id="ARBA00022691"/>
    </source>
</evidence>
<dbReference type="InterPro" id="IPR007197">
    <property type="entry name" value="rSAM"/>
</dbReference>
<dbReference type="PANTHER" id="PTHR43076:SF1">
    <property type="entry name" value="LIPOYL SYNTHASE 2"/>
    <property type="match status" value="1"/>
</dbReference>
<sequence length="373" mass="41205">DAYTLETEELLRKIEELVAIGGTQILMQGGMNPGLELDWYLDMLGAIKERFPSVHVHAFSPPELMEFIEFFGAEGDSLFAKARWVLSKLKAAGMDSLPGGGGEIFAAPVRRKIGLGKCDHEAWLTIMYAAHSLGMFTSASMMFGHIEGYADRIDHMRCVRTWQDKAMGVDAESERREGSDIFGHYKAFIAWPFQRDNSPLGRVKDWGSQAGDTGDFPGDVVATLSGDGDAKAHPEFGRRLRTSGTVDYLRTQALSRLFLDNIYSIGASWVTMGPQVGQTALAFGANDMGSVMMEENVVSAAGTTYCIDEPVLCRLIREAGFMPAQRNNTYDILRVHEGAESPDRAVRDWSAHRTKRLHIEQRSEAPLTIGTTD</sequence>
<gene>
    <name evidence="9" type="ORF">MNBD_PLANCTO03-1437</name>
</gene>
<keyword evidence="6" id="KW-0411">Iron-sulfur</keyword>
<reference evidence="9" key="1">
    <citation type="submission" date="2018-06" db="EMBL/GenBank/DDBJ databases">
        <authorList>
            <person name="Zhirakovskaya E."/>
        </authorList>
    </citation>
    <scope>NUCLEOTIDE SEQUENCE</scope>
</reference>
<feature type="domain" description="Radical SAM core" evidence="7">
    <location>
        <begin position="2"/>
        <end position="157"/>
    </location>
</feature>
<dbReference type="GO" id="GO:0016491">
    <property type="term" value="F:oxidoreductase activity"/>
    <property type="evidence" value="ECO:0007669"/>
    <property type="project" value="UniProtKB-KW"/>
</dbReference>
<dbReference type="Pfam" id="PF19288">
    <property type="entry name" value="CofH_C"/>
    <property type="match status" value="1"/>
</dbReference>
<protein>
    <submittedName>
        <fullName evidence="9">Cyclic dehypoxanthine futalosine synthase</fullName>
        <ecNumber evidence="9">1.21.98.1</ecNumber>
    </submittedName>
</protein>